<reference evidence="8" key="1">
    <citation type="submission" date="2019-08" db="EMBL/GenBank/DDBJ databases">
        <authorList>
            <person name="Kucharzyk K."/>
            <person name="Murdoch R.W."/>
            <person name="Higgins S."/>
            <person name="Loffler F."/>
        </authorList>
    </citation>
    <scope>NUCLEOTIDE SEQUENCE</scope>
</reference>
<feature type="domain" description="EamA" evidence="7">
    <location>
        <begin position="8"/>
        <end position="141"/>
    </location>
</feature>
<organism evidence="8">
    <name type="scientific">bioreactor metagenome</name>
    <dbReference type="NCBI Taxonomy" id="1076179"/>
    <lineage>
        <taxon>unclassified sequences</taxon>
        <taxon>metagenomes</taxon>
        <taxon>ecological metagenomes</taxon>
    </lineage>
</organism>
<dbReference type="Pfam" id="PF00892">
    <property type="entry name" value="EamA"/>
    <property type="match status" value="2"/>
</dbReference>
<accession>A0A644VP45</accession>
<evidence type="ECO:0000256" key="4">
    <source>
        <dbReference type="ARBA" id="ARBA00022989"/>
    </source>
</evidence>
<feature type="transmembrane region" description="Helical" evidence="6">
    <location>
        <begin position="130"/>
        <end position="147"/>
    </location>
</feature>
<comment type="subcellular location">
    <subcellularLocation>
        <location evidence="1">Cell membrane</location>
        <topology evidence="1">Multi-pass membrane protein</topology>
    </subcellularLocation>
</comment>
<feature type="transmembrane region" description="Helical" evidence="6">
    <location>
        <begin position="256"/>
        <end position="273"/>
    </location>
</feature>
<keyword evidence="4 6" id="KW-1133">Transmembrane helix</keyword>
<dbReference type="AlphaFoldDB" id="A0A644VP45"/>
<evidence type="ECO:0000313" key="8">
    <source>
        <dbReference type="EMBL" id="MPL93115.1"/>
    </source>
</evidence>
<dbReference type="InterPro" id="IPR050638">
    <property type="entry name" value="AA-Vitamin_Transporters"/>
</dbReference>
<feature type="transmembrane region" description="Helical" evidence="6">
    <location>
        <begin position="185"/>
        <end position="203"/>
    </location>
</feature>
<sequence>MDASSKTKAYFSAIIYAFIIGLSFLFVKIALSSTDPLNVLAHRFSIAFLTLVFGSLAGLVKLSISKKDILYILPISLFYPVFFFSLQVFGLVYISSSEAGIIQAIVPVFTMILASLFFKETSTSLQKAALVLSVFGVIYIFLMQGLNWESANFIGIVLIMLSAFSAACYNVMAKKITKKYRLTDITYVMTLIGFLSFNILSVAEHLMHNTLGTYFSPFVNFEFVVAILYLGILSSLLTSLLSNYTLSKIAASKMSVFSNLSILITVIAGNVFLHENIEYYHLIGGAMIIFGIIGINFLDPRNSIKQD</sequence>
<feature type="transmembrane region" description="Helical" evidence="6">
    <location>
        <begin position="43"/>
        <end position="62"/>
    </location>
</feature>
<keyword evidence="5 6" id="KW-0472">Membrane</keyword>
<evidence type="ECO:0000256" key="1">
    <source>
        <dbReference type="ARBA" id="ARBA00004651"/>
    </source>
</evidence>
<dbReference type="SUPFAM" id="SSF103481">
    <property type="entry name" value="Multidrug resistance efflux transporter EmrE"/>
    <property type="match status" value="2"/>
</dbReference>
<keyword evidence="2" id="KW-1003">Cell membrane</keyword>
<dbReference type="PANTHER" id="PTHR32322">
    <property type="entry name" value="INNER MEMBRANE TRANSPORTER"/>
    <property type="match status" value="1"/>
</dbReference>
<feature type="transmembrane region" description="Helical" evidence="6">
    <location>
        <begin position="223"/>
        <end position="244"/>
    </location>
</feature>
<dbReference type="InterPro" id="IPR000620">
    <property type="entry name" value="EamA_dom"/>
</dbReference>
<feature type="transmembrane region" description="Helical" evidence="6">
    <location>
        <begin position="9"/>
        <end position="31"/>
    </location>
</feature>
<gene>
    <name evidence="8" type="ORF">SDC9_39241</name>
</gene>
<evidence type="ECO:0000256" key="6">
    <source>
        <dbReference type="SAM" id="Phobius"/>
    </source>
</evidence>
<feature type="transmembrane region" description="Helical" evidence="6">
    <location>
        <begin position="279"/>
        <end position="298"/>
    </location>
</feature>
<name>A0A644VP45_9ZZZZ</name>
<dbReference type="InterPro" id="IPR037185">
    <property type="entry name" value="EmrE-like"/>
</dbReference>
<evidence type="ECO:0000256" key="5">
    <source>
        <dbReference type="ARBA" id="ARBA00023136"/>
    </source>
</evidence>
<evidence type="ECO:0000256" key="3">
    <source>
        <dbReference type="ARBA" id="ARBA00022692"/>
    </source>
</evidence>
<keyword evidence="3 6" id="KW-0812">Transmembrane</keyword>
<feature type="transmembrane region" description="Helical" evidence="6">
    <location>
        <begin position="100"/>
        <end position="118"/>
    </location>
</feature>
<proteinExistence type="predicted"/>
<comment type="caution">
    <text evidence="8">The sequence shown here is derived from an EMBL/GenBank/DDBJ whole genome shotgun (WGS) entry which is preliminary data.</text>
</comment>
<dbReference type="EMBL" id="VSSQ01000381">
    <property type="protein sequence ID" value="MPL93115.1"/>
    <property type="molecule type" value="Genomic_DNA"/>
</dbReference>
<dbReference type="PANTHER" id="PTHR32322:SF18">
    <property type="entry name" value="S-ADENOSYLMETHIONINE_S-ADENOSYLHOMOCYSTEINE TRANSPORTER"/>
    <property type="match status" value="1"/>
</dbReference>
<dbReference type="GO" id="GO:0005886">
    <property type="term" value="C:plasma membrane"/>
    <property type="evidence" value="ECO:0007669"/>
    <property type="project" value="UniProtKB-SubCell"/>
</dbReference>
<feature type="domain" description="EamA" evidence="7">
    <location>
        <begin position="154"/>
        <end position="296"/>
    </location>
</feature>
<feature type="transmembrane region" description="Helical" evidence="6">
    <location>
        <begin position="153"/>
        <end position="173"/>
    </location>
</feature>
<evidence type="ECO:0000259" key="7">
    <source>
        <dbReference type="Pfam" id="PF00892"/>
    </source>
</evidence>
<feature type="transmembrane region" description="Helical" evidence="6">
    <location>
        <begin position="69"/>
        <end position="94"/>
    </location>
</feature>
<protein>
    <recommendedName>
        <fullName evidence="7">EamA domain-containing protein</fullName>
    </recommendedName>
</protein>
<evidence type="ECO:0000256" key="2">
    <source>
        <dbReference type="ARBA" id="ARBA00022475"/>
    </source>
</evidence>